<dbReference type="AlphaFoldDB" id="A0A5C6BHF7"/>
<dbReference type="RefSeq" id="WP_146409417.1">
    <property type="nucleotide sequence ID" value="NZ_SJPU01000003.1"/>
</dbReference>
<evidence type="ECO:0000313" key="2">
    <source>
        <dbReference type="Proteomes" id="UP000319908"/>
    </source>
</evidence>
<proteinExistence type="predicted"/>
<organism evidence="1 2">
    <name type="scientific">Allorhodopirellula heiligendammensis</name>
    <dbReference type="NCBI Taxonomy" id="2714739"/>
    <lineage>
        <taxon>Bacteria</taxon>
        <taxon>Pseudomonadati</taxon>
        <taxon>Planctomycetota</taxon>
        <taxon>Planctomycetia</taxon>
        <taxon>Pirellulales</taxon>
        <taxon>Pirellulaceae</taxon>
        <taxon>Allorhodopirellula</taxon>
    </lineage>
</organism>
<name>A0A5C6BHF7_9BACT</name>
<protein>
    <submittedName>
        <fullName evidence="1">Uncharacterized protein</fullName>
    </submittedName>
</protein>
<reference evidence="1 2" key="1">
    <citation type="journal article" date="2020" name="Antonie Van Leeuwenhoek">
        <title>Rhodopirellula heiligendammensis sp. nov., Rhodopirellula pilleata sp. nov., and Rhodopirellula solitaria sp. nov. isolated from natural or artificial marine surfaces in Northern Germany and California, USA, and emended description of the genus Rhodopirellula.</title>
        <authorList>
            <person name="Kallscheuer N."/>
            <person name="Wiegand S."/>
            <person name="Jogler M."/>
            <person name="Boedeker C."/>
            <person name="Peeters S.H."/>
            <person name="Rast P."/>
            <person name="Heuer A."/>
            <person name="Jetten M.S.M."/>
            <person name="Rohde M."/>
            <person name="Jogler C."/>
        </authorList>
    </citation>
    <scope>NUCLEOTIDE SEQUENCE [LARGE SCALE GENOMIC DNA]</scope>
    <source>
        <strain evidence="1 2">Poly21</strain>
    </source>
</reference>
<dbReference type="Proteomes" id="UP000319908">
    <property type="component" value="Unassembled WGS sequence"/>
</dbReference>
<comment type="caution">
    <text evidence="1">The sequence shown here is derived from an EMBL/GenBank/DDBJ whole genome shotgun (WGS) entry which is preliminary data.</text>
</comment>
<dbReference type="EMBL" id="SJPU01000003">
    <property type="protein sequence ID" value="TWU11107.1"/>
    <property type="molecule type" value="Genomic_DNA"/>
</dbReference>
<gene>
    <name evidence="1" type="ORF">Poly21_50140</name>
</gene>
<sequence length="222" mass="23993">MLLFSIFDSPNRTKARWGQMALSGVITSLALCIAMSVLPANISAEDGPPEQLPEWSITPAEAALLAPRVDGEWFSIQPPKGFERADLGDTEAFTQAGIKVAVWSHEADVALHPAISIMELPKLKSEIQSDQAFFKGMLDSLQARWPSAVCTPIKHGQWNGRRALRFEFSATTNDDAAVEGIVVANVGDFPTFVVSAMHIKDPAGNSESLTALTNSAISCRKK</sequence>
<evidence type="ECO:0000313" key="1">
    <source>
        <dbReference type="EMBL" id="TWU11107.1"/>
    </source>
</evidence>
<dbReference type="OrthoDB" id="9841684at2"/>
<keyword evidence="2" id="KW-1185">Reference proteome</keyword>
<accession>A0A5C6BHF7</accession>